<dbReference type="PANTHER" id="PTHR42695:SF5">
    <property type="entry name" value="GLUTAMINE AMIDOTRANSFERASE YLR126C-RELATED"/>
    <property type="match status" value="1"/>
</dbReference>
<dbReference type="Proteomes" id="UP000322530">
    <property type="component" value="Unassembled WGS sequence"/>
</dbReference>
<dbReference type="EMBL" id="BIXY01000013">
    <property type="protein sequence ID" value="GCF07696.1"/>
    <property type="molecule type" value="Genomic_DNA"/>
</dbReference>
<dbReference type="PROSITE" id="PS51273">
    <property type="entry name" value="GATASE_TYPE_1"/>
    <property type="match status" value="1"/>
</dbReference>
<dbReference type="Pfam" id="PF00117">
    <property type="entry name" value="GATase"/>
    <property type="match status" value="1"/>
</dbReference>
<keyword evidence="3" id="KW-1185">Reference proteome</keyword>
<feature type="domain" description="Glutamine amidotransferase" evidence="1">
    <location>
        <begin position="31"/>
        <end position="181"/>
    </location>
</feature>
<reference evidence="2 3" key="1">
    <citation type="submission" date="2019-01" db="EMBL/GenBank/DDBJ databases">
        <title>Draft genome sequence of Dictyobacter sp. Uno17.</title>
        <authorList>
            <person name="Wang C.M."/>
            <person name="Zheng Y."/>
            <person name="Sakai Y."/>
            <person name="Abe K."/>
            <person name="Yokota A."/>
            <person name="Yabe S."/>
        </authorList>
    </citation>
    <scope>NUCLEOTIDE SEQUENCE [LARGE SCALE GENOMIC DNA]</scope>
    <source>
        <strain evidence="2 3">Uno17</strain>
    </source>
</reference>
<dbReference type="OrthoDB" id="9813383at2"/>
<accession>A0A5A5T945</accession>
<name>A0A5A5T945_9CHLR</name>
<dbReference type="SUPFAM" id="SSF52317">
    <property type="entry name" value="Class I glutamine amidotransferase-like"/>
    <property type="match status" value="1"/>
</dbReference>
<dbReference type="PANTHER" id="PTHR42695">
    <property type="entry name" value="GLUTAMINE AMIDOTRANSFERASE YLR126C-RELATED"/>
    <property type="match status" value="1"/>
</dbReference>
<dbReference type="AlphaFoldDB" id="A0A5A5T945"/>
<evidence type="ECO:0000313" key="3">
    <source>
        <dbReference type="Proteomes" id="UP000322530"/>
    </source>
</evidence>
<dbReference type="InterPro" id="IPR029062">
    <property type="entry name" value="Class_I_gatase-like"/>
</dbReference>
<comment type="caution">
    <text evidence="2">The sequence shown here is derived from an EMBL/GenBank/DDBJ whole genome shotgun (WGS) entry which is preliminary data.</text>
</comment>
<dbReference type="CDD" id="cd01741">
    <property type="entry name" value="GATase1_1"/>
    <property type="match status" value="1"/>
</dbReference>
<evidence type="ECO:0000313" key="2">
    <source>
        <dbReference type="EMBL" id="GCF07696.1"/>
    </source>
</evidence>
<proteinExistence type="predicted"/>
<sequence>MGRILILQHEWLNPYGYLGNLLDEHGIAHDIINIETDKLPDPTQYAGIVALGGSQHIYAKRDYPYLLPEEAWLQQIVAEEIPYLGVCLGSQLLADAMGGLVHPHTMTEIGFFDIPLTLQGQDDPLFAGLPQYQKVFHWHEDTFDLPAGAVLLASNNNTQNQAFRYGKYAYGLQYHIELDHDALNTWLYHPSLKESIINAIGLPGYIVVEHQRETDFPQYQYHTKLVFENFLRICKLLY</sequence>
<protein>
    <submittedName>
        <fullName evidence="2">GMP synthase</fullName>
    </submittedName>
</protein>
<organism evidence="2 3">
    <name type="scientific">Dictyobacter arantiisoli</name>
    <dbReference type="NCBI Taxonomy" id="2014874"/>
    <lineage>
        <taxon>Bacteria</taxon>
        <taxon>Bacillati</taxon>
        <taxon>Chloroflexota</taxon>
        <taxon>Ktedonobacteria</taxon>
        <taxon>Ktedonobacterales</taxon>
        <taxon>Dictyobacteraceae</taxon>
        <taxon>Dictyobacter</taxon>
    </lineage>
</organism>
<dbReference type="InterPro" id="IPR017926">
    <property type="entry name" value="GATASE"/>
</dbReference>
<dbReference type="GO" id="GO:0005829">
    <property type="term" value="C:cytosol"/>
    <property type="evidence" value="ECO:0007669"/>
    <property type="project" value="TreeGrafter"/>
</dbReference>
<dbReference type="Gene3D" id="3.40.50.880">
    <property type="match status" value="1"/>
</dbReference>
<gene>
    <name evidence="2" type="ORF">KDI_12600</name>
</gene>
<dbReference type="RefSeq" id="WP_149400703.1">
    <property type="nucleotide sequence ID" value="NZ_BIXY01000013.1"/>
</dbReference>
<dbReference type="InterPro" id="IPR044992">
    <property type="entry name" value="ChyE-like"/>
</dbReference>
<evidence type="ECO:0000259" key="1">
    <source>
        <dbReference type="Pfam" id="PF00117"/>
    </source>
</evidence>